<feature type="domain" description="4Fe-4S ferredoxin-type" evidence="8">
    <location>
        <begin position="301"/>
        <end position="330"/>
    </location>
</feature>
<dbReference type="InterPro" id="IPR050572">
    <property type="entry name" value="Fe-S_Ferredoxin"/>
</dbReference>
<dbReference type="Gene3D" id="3.30.70.20">
    <property type="match status" value="1"/>
</dbReference>
<keyword evidence="7" id="KW-0411">Iron-sulfur</keyword>
<keyword evidence="5" id="KW-0249">Electron transport</keyword>
<evidence type="ECO:0000256" key="1">
    <source>
        <dbReference type="ARBA" id="ARBA00022448"/>
    </source>
</evidence>
<dbReference type="GO" id="GO:0051539">
    <property type="term" value="F:4 iron, 4 sulfur cluster binding"/>
    <property type="evidence" value="ECO:0007669"/>
    <property type="project" value="UniProtKB-KW"/>
</dbReference>
<dbReference type="InterPro" id="IPR007160">
    <property type="entry name" value="DUF362"/>
</dbReference>
<accession>A0A1F2WJN4</accession>
<dbReference type="PROSITE" id="PS00198">
    <property type="entry name" value="4FE4S_FER_1"/>
    <property type="match status" value="1"/>
</dbReference>
<name>A0A1F2WJN4_9ACTN</name>
<keyword evidence="2" id="KW-0004">4Fe-4S</keyword>
<evidence type="ECO:0000256" key="3">
    <source>
        <dbReference type="ARBA" id="ARBA00022723"/>
    </source>
</evidence>
<evidence type="ECO:0000256" key="2">
    <source>
        <dbReference type="ARBA" id="ARBA00022485"/>
    </source>
</evidence>
<keyword evidence="3" id="KW-0479">Metal-binding</keyword>
<dbReference type="Proteomes" id="UP000177876">
    <property type="component" value="Unassembled WGS sequence"/>
</dbReference>
<dbReference type="Pfam" id="PF04015">
    <property type="entry name" value="DUF362"/>
    <property type="match status" value="1"/>
</dbReference>
<dbReference type="AlphaFoldDB" id="A0A1F2WJN4"/>
<dbReference type="InterPro" id="IPR017896">
    <property type="entry name" value="4Fe4S_Fe-S-bd"/>
</dbReference>
<evidence type="ECO:0000256" key="7">
    <source>
        <dbReference type="ARBA" id="ARBA00023014"/>
    </source>
</evidence>
<evidence type="ECO:0000256" key="6">
    <source>
        <dbReference type="ARBA" id="ARBA00023004"/>
    </source>
</evidence>
<organism evidence="9 10">
    <name type="scientific">Candidatus Solincola sediminis</name>
    <dbReference type="NCBI Taxonomy" id="1797199"/>
    <lineage>
        <taxon>Bacteria</taxon>
        <taxon>Bacillati</taxon>
        <taxon>Actinomycetota</taxon>
        <taxon>Candidatus Geothermincolia</taxon>
        <taxon>Candidatus Geothermincolales</taxon>
        <taxon>Candidatus Geothermincolaceae</taxon>
        <taxon>Candidatus Solincola</taxon>
    </lineage>
</organism>
<dbReference type="PANTHER" id="PTHR43687">
    <property type="entry name" value="ADENYLYLSULFATE REDUCTASE, BETA SUBUNIT"/>
    <property type="match status" value="1"/>
</dbReference>
<dbReference type="GO" id="GO:0046872">
    <property type="term" value="F:metal ion binding"/>
    <property type="evidence" value="ECO:0007669"/>
    <property type="project" value="UniProtKB-KW"/>
</dbReference>
<dbReference type="EMBL" id="MELK01000038">
    <property type="protein sequence ID" value="OFW57056.1"/>
    <property type="molecule type" value="Genomic_DNA"/>
</dbReference>
<comment type="caution">
    <text evidence="9">The sequence shown here is derived from an EMBL/GenBank/DDBJ whole genome shotgun (WGS) entry which is preliminary data.</text>
</comment>
<dbReference type="PROSITE" id="PS51379">
    <property type="entry name" value="4FE4S_FER_2"/>
    <property type="match status" value="2"/>
</dbReference>
<proteinExistence type="predicted"/>
<evidence type="ECO:0000313" key="9">
    <source>
        <dbReference type="EMBL" id="OFW57056.1"/>
    </source>
</evidence>
<dbReference type="STRING" id="1797197.A2Y75_02600"/>
<gene>
    <name evidence="9" type="ORF">A2Y75_02600</name>
</gene>
<dbReference type="InterPro" id="IPR017900">
    <property type="entry name" value="4Fe4S_Fe_S_CS"/>
</dbReference>
<dbReference type="SUPFAM" id="SSF54862">
    <property type="entry name" value="4Fe-4S ferredoxins"/>
    <property type="match status" value="1"/>
</dbReference>
<evidence type="ECO:0000256" key="4">
    <source>
        <dbReference type="ARBA" id="ARBA00022737"/>
    </source>
</evidence>
<dbReference type="PANTHER" id="PTHR43687:SF6">
    <property type="entry name" value="L-ASPARTATE SEMIALDEHYDE SULFURTRANSFERASE IRON-SULFUR SUBUNIT"/>
    <property type="match status" value="1"/>
</dbReference>
<protein>
    <recommendedName>
        <fullName evidence="8">4Fe-4S ferredoxin-type domain-containing protein</fullName>
    </recommendedName>
</protein>
<keyword evidence="1" id="KW-0813">Transport</keyword>
<sequence>MPFLIIEKLADYDERRMNESVAGILDASGLEFAGKNVLVKPNLLGPFSPDSAVVTHPALIRTVRRQLRERGCRVMIGDNPGIRGYGMVAKTARVSGAGEAAGDDFVNLTLRPRRFKIDSRFVESVSISSEILEVDILISLPKFKTHMGTVITGGVKNSYGFVVGADKTRLHAAAPRHEDFGELVADVYAIRPPDLVIMDAIIGMEGNGPSGGKPRRIGCLMASDNATAIDLAFCRMTGLDPMKVATQRTVMTRGLGPGSLEEVDISGEIPLLPRFRIPANLMRLDPWGIGHRLISRRLARPQIKVDKSKCVACGACAESCPVRAIEVVNYPSFDYNQCISCYCCYEICPENALRVGGLMRLLR</sequence>
<evidence type="ECO:0000313" key="10">
    <source>
        <dbReference type="Proteomes" id="UP000177876"/>
    </source>
</evidence>
<dbReference type="Pfam" id="PF00037">
    <property type="entry name" value="Fer4"/>
    <property type="match status" value="2"/>
</dbReference>
<reference evidence="9 10" key="1">
    <citation type="journal article" date="2016" name="Nat. Commun.">
        <title>Thousands of microbial genomes shed light on interconnected biogeochemical processes in an aquifer system.</title>
        <authorList>
            <person name="Anantharaman K."/>
            <person name="Brown C.T."/>
            <person name="Hug L.A."/>
            <person name="Sharon I."/>
            <person name="Castelle C.J."/>
            <person name="Probst A.J."/>
            <person name="Thomas B.C."/>
            <person name="Singh A."/>
            <person name="Wilkins M.J."/>
            <person name="Karaoz U."/>
            <person name="Brodie E.L."/>
            <person name="Williams K.H."/>
            <person name="Hubbard S.S."/>
            <person name="Banfield J.F."/>
        </authorList>
    </citation>
    <scope>NUCLEOTIDE SEQUENCE [LARGE SCALE GENOMIC DNA]</scope>
</reference>
<keyword evidence="6" id="KW-0408">Iron</keyword>
<feature type="domain" description="4Fe-4S ferredoxin-type" evidence="8">
    <location>
        <begin position="331"/>
        <end position="358"/>
    </location>
</feature>
<keyword evidence="4" id="KW-0677">Repeat</keyword>
<evidence type="ECO:0000256" key="5">
    <source>
        <dbReference type="ARBA" id="ARBA00022982"/>
    </source>
</evidence>
<evidence type="ECO:0000259" key="8">
    <source>
        <dbReference type="PROSITE" id="PS51379"/>
    </source>
</evidence>